<evidence type="ECO:0000313" key="3">
    <source>
        <dbReference type="Proteomes" id="UP000240621"/>
    </source>
</evidence>
<evidence type="ECO:0000313" key="1">
    <source>
        <dbReference type="EMBL" id="GET23069.1"/>
    </source>
</evidence>
<dbReference type="EMBL" id="BLAU01000001">
    <property type="protein sequence ID" value="GET23069.1"/>
    <property type="molecule type" value="Genomic_DNA"/>
</dbReference>
<dbReference type="Proteomes" id="UP000396862">
    <property type="component" value="Unassembled WGS sequence"/>
</dbReference>
<accession>A0A2P8C5X0</accession>
<evidence type="ECO:0000313" key="4">
    <source>
        <dbReference type="Proteomes" id="UP000396862"/>
    </source>
</evidence>
<evidence type="ECO:0000313" key="2">
    <source>
        <dbReference type="EMBL" id="PSK80360.1"/>
    </source>
</evidence>
<gene>
    <name evidence="2" type="ORF">CLV93_1174</name>
    <name evidence="1" type="ORF">JCM18694_33150</name>
</gene>
<protein>
    <submittedName>
        <fullName evidence="2">Uncharacterized protein</fullName>
    </submittedName>
</protein>
<organism evidence="2 3">
    <name type="scientific">Prolixibacter denitrificans</name>
    <dbReference type="NCBI Taxonomy" id="1541063"/>
    <lineage>
        <taxon>Bacteria</taxon>
        <taxon>Pseudomonadati</taxon>
        <taxon>Bacteroidota</taxon>
        <taxon>Bacteroidia</taxon>
        <taxon>Marinilabiliales</taxon>
        <taxon>Prolixibacteraceae</taxon>
        <taxon>Prolixibacter</taxon>
    </lineage>
</organism>
<dbReference type="AlphaFoldDB" id="A0A2P8C5X0"/>
<sequence length="199" mass="22197">MAIYIIIAVILVVVTGFFFAFPSPKKTLQKPTFTTTNQGGEPEKIENRYYDLRKMALKITPDLVGGQSTGRATKVFGIVMDWDTGEGTVTVVAFQNGDASMYVSSGGGIIGGAQYRKVRKAVRSFVELGQDYIGKAEKTTTTLLPDRHNVGFYLLTNKGTFHAQEEWKAIEYGNSDWRPLFNEANKVLERLRQISEKKS</sequence>
<proteinExistence type="predicted"/>
<name>A0A2P8C5X0_9BACT</name>
<dbReference type="RefSeq" id="WP_106543857.1">
    <property type="nucleotide sequence ID" value="NZ_BLAU01000001.1"/>
</dbReference>
<dbReference type="OrthoDB" id="1361870at2"/>
<comment type="caution">
    <text evidence="2">The sequence shown here is derived from an EMBL/GenBank/DDBJ whole genome shotgun (WGS) entry which is preliminary data.</text>
</comment>
<dbReference type="Proteomes" id="UP000240621">
    <property type="component" value="Unassembled WGS sequence"/>
</dbReference>
<reference evidence="2 3" key="1">
    <citation type="submission" date="2018-03" db="EMBL/GenBank/DDBJ databases">
        <title>Genomic Encyclopedia of Archaeal and Bacterial Type Strains, Phase II (KMG-II): from individual species to whole genera.</title>
        <authorList>
            <person name="Goeker M."/>
        </authorList>
    </citation>
    <scope>NUCLEOTIDE SEQUENCE [LARGE SCALE GENOMIC DNA]</scope>
    <source>
        <strain evidence="2 3">DSM 27267</strain>
    </source>
</reference>
<reference evidence="1 4" key="2">
    <citation type="submission" date="2019-10" db="EMBL/GenBank/DDBJ databases">
        <title>Prolixibacter strains distinguished by the presence of nitrate reductase genes were adept at nitrate-dependent anaerobic corrosion of metallic iron and carbon steel.</title>
        <authorList>
            <person name="Iino T."/>
            <person name="Shono N."/>
            <person name="Ito K."/>
            <person name="Nakamura R."/>
            <person name="Sueoka K."/>
            <person name="Harayama S."/>
            <person name="Ohkuma M."/>
        </authorList>
    </citation>
    <scope>NUCLEOTIDE SEQUENCE [LARGE SCALE GENOMIC DNA]</scope>
    <source>
        <strain evidence="1 4">MIC1-1</strain>
    </source>
</reference>
<keyword evidence="4" id="KW-1185">Reference proteome</keyword>
<dbReference type="EMBL" id="PYGC01000017">
    <property type="protein sequence ID" value="PSK80360.1"/>
    <property type="molecule type" value="Genomic_DNA"/>
</dbReference>